<evidence type="ECO:0000313" key="1">
    <source>
        <dbReference type="EMBL" id="PKY51775.1"/>
    </source>
</evidence>
<gene>
    <name evidence="1" type="ORF">RhiirA4_469012</name>
</gene>
<proteinExistence type="predicted"/>
<reference evidence="1 2" key="1">
    <citation type="submission" date="2015-10" db="EMBL/GenBank/DDBJ databases">
        <title>Genome analyses suggest a sexual origin of heterokaryosis in a supposedly ancient asexual fungus.</title>
        <authorList>
            <person name="Ropars J."/>
            <person name="Sedzielewska K."/>
            <person name="Noel J."/>
            <person name="Charron P."/>
            <person name="Farinelli L."/>
            <person name="Marton T."/>
            <person name="Kruger M."/>
            <person name="Pelin A."/>
            <person name="Brachmann A."/>
            <person name="Corradi N."/>
        </authorList>
    </citation>
    <scope>NUCLEOTIDE SEQUENCE [LARGE SCALE GENOMIC DNA]</scope>
    <source>
        <strain evidence="1 2">A4</strain>
    </source>
</reference>
<accession>A0A2I1GYS3</accession>
<protein>
    <submittedName>
        <fullName evidence="1">Uncharacterized protein</fullName>
    </submittedName>
</protein>
<dbReference type="Proteomes" id="UP000234323">
    <property type="component" value="Unassembled WGS sequence"/>
</dbReference>
<name>A0A2I1GYS3_9GLOM</name>
<keyword evidence="2" id="KW-1185">Reference proteome</keyword>
<dbReference type="EMBL" id="LLXI01001080">
    <property type="protein sequence ID" value="PKY51775.1"/>
    <property type="molecule type" value="Genomic_DNA"/>
</dbReference>
<comment type="caution">
    <text evidence="1">The sequence shown here is derived from an EMBL/GenBank/DDBJ whole genome shotgun (WGS) entry which is preliminary data.</text>
</comment>
<evidence type="ECO:0000313" key="2">
    <source>
        <dbReference type="Proteomes" id="UP000234323"/>
    </source>
</evidence>
<organism evidence="1 2">
    <name type="scientific">Rhizophagus irregularis</name>
    <dbReference type="NCBI Taxonomy" id="588596"/>
    <lineage>
        <taxon>Eukaryota</taxon>
        <taxon>Fungi</taxon>
        <taxon>Fungi incertae sedis</taxon>
        <taxon>Mucoromycota</taxon>
        <taxon>Glomeromycotina</taxon>
        <taxon>Glomeromycetes</taxon>
        <taxon>Glomerales</taxon>
        <taxon>Glomeraceae</taxon>
        <taxon>Rhizophagus</taxon>
    </lineage>
</organism>
<dbReference type="AlphaFoldDB" id="A0A2I1GYS3"/>
<sequence length="130" mass="15440">MPLRPVHLSTLNAHSYHLPILFTQLKTYQDDEVYNKFYHTSHHKKNPLLQQKLSHLSSSFELSIAISITQHHHRDESARNPKNDCTMYQIDACKHNNFKDDYVQLNDFLSDKSFYNYIDIQQYLSLDITK</sequence>